<dbReference type="Proteomes" id="UP000635071">
    <property type="component" value="Unassembled WGS sequence"/>
</dbReference>
<comment type="caution">
    <text evidence="1">The sequence shown here is derived from an EMBL/GenBank/DDBJ whole genome shotgun (WGS) entry which is preliminary data.</text>
</comment>
<evidence type="ECO:0000313" key="2">
    <source>
        <dbReference type="Proteomes" id="UP000635071"/>
    </source>
</evidence>
<gene>
    <name evidence="1" type="ORF">GCM10011529_09940</name>
</gene>
<accession>A0A916ZN01</accession>
<evidence type="ECO:0008006" key="3">
    <source>
        <dbReference type="Google" id="ProtNLM"/>
    </source>
</evidence>
<dbReference type="AlphaFoldDB" id="A0A916ZN01"/>
<protein>
    <recommendedName>
        <fullName evidence="3">Transcriptional coactivator p15 (PC4) C-terminal domain-containing protein</fullName>
    </recommendedName>
</protein>
<dbReference type="Gene3D" id="2.30.31.10">
    <property type="entry name" value="Transcriptional Coactivator Pc4, Chain A"/>
    <property type="match status" value="1"/>
</dbReference>
<dbReference type="EMBL" id="BMJM01000003">
    <property type="protein sequence ID" value="GGE05565.1"/>
    <property type="molecule type" value="Genomic_DNA"/>
</dbReference>
<dbReference type="InterPro" id="IPR009044">
    <property type="entry name" value="ssDNA-bd_transcriptional_reg"/>
</dbReference>
<dbReference type="GO" id="GO:0003677">
    <property type="term" value="F:DNA binding"/>
    <property type="evidence" value="ECO:0007669"/>
    <property type="project" value="InterPro"/>
</dbReference>
<evidence type="ECO:0000313" key="1">
    <source>
        <dbReference type="EMBL" id="GGE05565.1"/>
    </source>
</evidence>
<dbReference type="RefSeq" id="WP_188761838.1">
    <property type="nucleotide sequence ID" value="NZ_BMJM01000003.1"/>
</dbReference>
<sequence>MSGAVLFEVAHRGDVWRLEVTTHEGRTFGNWRKWWRDGDTLKPTRQGVTIPLERIAELGGAIAAYLACNSPSGPPSGL</sequence>
<keyword evidence="2" id="KW-1185">Reference proteome</keyword>
<name>A0A916ZN01_9SPHN</name>
<proteinExistence type="predicted"/>
<dbReference type="SUPFAM" id="SSF54447">
    <property type="entry name" value="ssDNA-binding transcriptional regulator domain"/>
    <property type="match status" value="1"/>
</dbReference>
<reference evidence="1" key="1">
    <citation type="journal article" date="2014" name="Int. J. Syst. Evol. Microbiol.">
        <title>Complete genome sequence of Corynebacterium casei LMG S-19264T (=DSM 44701T), isolated from a smear-ripened cheese.</title>
        <authorList>
            <consortium name="US DOE Joint Genome Institute (JGI-PGF)"/>
            <person name="Walter F."/>
            <person name="Albersmeier A."/>
            <person name="Kalinowski J."/>
            <person name="Ruckert C."/>
        </authorList>
    </citation>
    <scope>NUCLEOTIDE SEQUENCE</scope>
    <source>
        <strain evidence="1">CGMCC 1.15519</strain>
    </source>
</reference>
<dbReference type="GO" id="GO:0006355">
    <property type="term" value="P:regulation of DNA-templated transcription"/>
    <property type="evidence" value="ECO:0007669"/>
    <property type="project" value="InterPro"/>
</dbReference>
<reference evidence="1" key="2">
    <citation type="submission" date="2020-09" db="EMBL/GenBank/DDBJ databases">
        <authorList>
            <person name="Sun Q."/>
            <person name="Zhou Y."/>
        </authorList>
    </citation>
    <scope>NUCLEOTIDE SEQUENCE</scope>
    <source>
        <strain evidence="1">CGMCC 1.15519</strain>
    </source>
</reference>
<organism evidence="1 2">
    <name type="scientific">Sandarakinorhabdus glacialis</name>
    <dbReference type="NCBI Taxonomy" id="1614636"/>
    <lineage>
        <taxon>Bacteria</taxon>
        <taxon>Pseudomonadati</taxon>
        <taxon>Pseudomonadota</taxon>
        <taxon>Alphaproteobacteria</taxon>
        <taxon>Sphingomonadales</taxon>
        <taxon>Sphingosinicellaceae</taxon>
        <taxon>Sandarakinorhabdus</taxon>
    </lineage>
</organism>